<organism evidence="1 2">
    <name type="scientific">Streblomastix strix</name>
    <dbReference type="NCBI Taxonomy" id="222440"/>
    <lineage>
        <taxon>Eukaryota</taxon>
        <taxon>Metamonada</taxon>
        <taxon>Preaxostyla</taxon>
        <taxon>Oxymonadida</taxon>
        <taxon>Streblomastigidae</taxon>
        <taxon>Streblomastix</taxon>
    </lineage>
</organism>
<proteinExistence type="predicted"/>
<evidence type="ECO:0000313" key="1">
    <source>
        <dbReference type="EMBL" id="KAA6375351.1"/>
    </source>
</evidence>
<accession>A0A5J4UZV3</accession>
<dbReference type="InterPro" id="IPR016024">
    <property type="entry name" value="ARM-type_fold"/>
</dbReference>
<dbReference type="Proteomes" id="UP000324800">
    <property type="component" value="Unassembled WGS sequence"/>
</dbReference>
<protein>
    <submittedName>
        <fullName evidence="1">Uncharacterized protein</fullName>
    </submittedName>
</protein>
<dbReference type="SUPFAM" id="SSF48371">
    <property type="entry name" value="ARM repeat"/>
    <property type="match status" value="1"/>
</dbReference>
<name>A0A5J4UZV3_9EUKA</name>
<dbReference type="AlphaFoldDB" id="A0A5J4UZV3"/>
<evidence type="ECO:0000313" key="2">
    <source>
        <dbReference type="Proteomes" id="UP000324800"/>
    </source>
</evidence>
<sequence length="278" mass="31847">MDNINEFLPDAQGIIEQEDLANMEVHHQQIIYLESLVEKKAQIENKSLKDREEQSKLELFDELTQMLDWSRDKPRNQARPVQDAVCQYLNLLLEGNKKGVNTAIKSKIMSDLQALVGEILQIDDIQPFHLQGIDYITELCNDQNYYSFFNQRIDQSIVRILKSANSKVVDMVVNIILNSIIGGMKCFDNYKPHLLPEALERDGIVNALYEDVLIKEGVSEKTKNLVAISIGRLYEKTELPQLYTNTVILQMKKGMKSEIKDISMNSLSILSSLVQKKE</sequence>
<reference evidence="1 2" key="1">
    <citation type="submission" date="2019-03" db="EMBL/GenBank/DDBJ databases">
        <title>Single cell metagenomics reveals metabolic interactions within the superorganism composed of flagellate Streblomastix strix and complex community of Bacteroidetes bacteria on its surface.</title>
        <authorList>
            <person name="Treitli S.C."/>
            <person name="Kolisko M."/>
            <person name="Husnik F."/>
            <person name="Keeling P."/>
            <person name="Hampl V."/>
        </authorList>
    </citation>
    <scope>NUCLEOTIDE SEQUENCE [LARGE SCALE GENOMIC DNA]</scope>
    <source>
        <strain evidence="1">ST1C</strain>
    </source>
</reference>
<dbReference type="EMBL" id="SNRW01011296">
    <property type="protein sequence ID" value="KAA6375351.1"/>
    <property type="molecule type" value="Genomic_DNA"/>
</dbReference>
<comment type="caution">
    <text evidence="1">The sequence shown here is derived from an EMBL/GenBank/DDBJ whole genome shotgun (WGS) entry which is preliminary data.</text>
</comment>
<gene>
    <name evidence="1" type="ORF">EZS28_029122</name>
</gene>